<keyword evidence="7" id="KW-0808">Transferase</keyword>
<keyword evidence="12" id="KW-0458">Lysosome</keyword>
<evidence type="ECO:0000256" key="6">
    <source>
        <dbReference type="ARBA" id="ARBA00012483"/>
    </source>
</evidence>
<dbReference type="InterPro" id="IPR013083">
    <property type="entry name" value="Znf_RING/FYVE/PHD"/>
</dbReference>
<evidence type="ECO:0000256" key="9">
    <source>
        <dbReference type="ARBA" id="ARBA00022753"/>
    </source>
</evidence>
<evidence type="ECO:0000256" key="11">
    <source>
        <dbReference type="ARBA" id="ARBA00023136"/>
    </source>
</evidence>
<comment type="catalytic activity">
    <reaction evidence="1">
        <text>S-ubiquitinyl-[E2 ubiquitin-conjugating enzyme]-L-cysteine + [acceptor protein]-L-lysine = [E2 ubiquitin-conjugating enzyme]-L-cysteine + N(6)-ubiquitinyl-[acceptor protein]-L-lysine.</text>
        <dbReference type="EC" id="2.3.2.27"/>
    </reaction>
</comment>
<feature type="region of interest" description="Disordered" evidence="15">
    <location>
        <begin position="1"/>
        <end position="101"/>
    </location>
</feature>
<dbReference type="Gene3D" id="3.30.40.10">
    <property type="entry name" value="Zinc/RING finger domain, C3HC4 (zinc finger)"/>
    <property type="match status" value="1"/>
</dbReference>
<sequence length="544" mass="59651">MDRPINPPHLSSVSTPTLHPPYNTSTSTPPPTIDPRNNFLHRNHTDGTTRAPLSPSERAEGETWMDFLRRTSASNSTAAPAAAADSRPDHQPLIPRQRPDIHMNSVRDLNEAHNALIAERKRRLTAPDSPERSRRLSGTSAGAASGSQVAGPGASSEAAGRGVPGGSVGMPIDLTETPDRSSRRTSHPRRQSREAGRRESDIVLPPWQPDSEVRDDSSPSQSWLGGGEEVRVCNPCVPDPNFSPPPQQHRAAEPSATFQRFPPFAPTLLQGAPAAPLHQHPPRPRHVVFDAYRSTAPPLPDSGAHQLQSNSTRPRPPEPFRDRRHTFQNRTTASDLWPPHVLPGPRRPFPLYNSPHPHHPPRPHHRSASAATPYRSLLDEPEPLPRPPSPPRAPPRRQLREEDECPVCGMELPPKAADGSNVAAEAHIDACIKQHVSGTSVPRDAAHPPPNAGGPTSAENGSEEASASRPRRDMRFKIRKDRATEKDCLREDGEAQECVICFEEFVVGDELGTLPCFCKFHHACIMSWWSTKGPGSCPTHQLRH</sequence>
<evidence type="ECO:0000313" key="18">
    <source>
        <dbReference type="Proteomes" id="UP001172684"/>
    </source>
</evidence>
<keyword evidence="8" id="KW-0519">Myristate</keyword>
<evidence type="ECO:0000256" key="8">
    <source>
        <dbReference type="ARBA" id="ARBA00022707"/>
    </source>
</evidence>
<organism evidence="17 18">
    <name type="scientific">Coniosporium apollinis</name>
    <dbReference type="NCBI Taxonomy" id="61459"/>
    <lineage>
        <taxon>Eukaryota</taxon>
        <taxon>Fungi</taxon>
        <taxon>Dikarya</taxon>
        <taxon>Ascomycota</taxon>
        <taxon>Pezizomycotina</taxon>
        <taxon>Dothideomycetes</taxon>
        <taxon>Dothideomycetes incertae sedis</taxon>
        <taxon>Coniosporium</taxon>
    </lineage>
</organism>
<feature type="compositionally biased region" description="Low complexity" evidence="15">
    <location>
        <begin position="70"/>
        <end position="85"/>
    </location>
</feature>
<dbReference type="SUPFAM" id="SSF57850">
    <property type="entry name" value="RING/U-box"/>
    <property type="match status" value="1"/>
</dbReference>
<evidence type="ECO:0000259" key="16">
    <source>
        <dbReference type="PROSITE" id="PS50089"/>
    </source>
</evidence>
<dbReference type="Proteomes" id="UP001172684">
    <property type="component" value="Unassembled WGS sequence"/>
</dbReference>
<dbReference type="PROSITE" id="PS50089">
    <property type="entry name" value="ZF_RING_2"/>
    <property type="match status" value="1"/>
</dbReference>
<dbReference type="InterPro" id="IPR051878">
    <property type="entry name" value="ZNRF_ubiq-protein_ligase"/>
</dbReference>
<keyword evidence="14" id="KW-0862">Zinc</keyword>
<evidence type="ECO:0000256" key="3">
    <source>
        <dbReference type="ARBA" id="ARBA00004177"/>
    </source>
</evidence>
<accession>A0ABQ9NX87</accession>
<evidence type="ECO:0000256" key="4">
    <source>
        <dbReference type="ARBA" id="ARBA00004371"/>
    </source>
</evidence>
<name>A0ABQ9NX87_9PEZI</name>
<dbReference type="PANTHER" id="PTHR46661">
    <property type="entry name" value="E3 UBIQUITIN-PROTEIN LIGASE ZNRF1-LIKE PROTEIN"/>
    <property type="match status" value="1"/>
</dbReference>
<dbReference type="EMBL" id="JAPDRL010000020">
    <property type="protein sequence ID" value="KAJ9666311.1"/>
    <property type="molecule type" value="Genomic_DNA"/>
</dbReference>
<evidence type="ECO:0000256" key="15">
    <source>
        <dbReference type="SAM" id="MobiDB-lite"/>
    </source>
</evidence>
<feature type="compositionally biased region" description="Low complexity" evidence="15">
    <location>
        <begin position="457"/>
        <end position="468"/>
    </location>
</feature>
<keyword evidence="13" id="KW-0449">Lipoprotein</keyword>
<evidence type="ECO:0000256" key="1">
    <source>
        <dbReference type="ARBA" id="ARBA00000900"/>
    </source>
</evidence>
<evidence type="ECO:0000256" key="14">
    <source>
        <dbReference type="PROSITE-ProRule" id="PRU00175"/>
    </source>
</evidence>
<protein>
    <recommendedName>
        <fullName evidence="6">RING-type E3 ubiquitin transferase</fullName>
        <ecNumber evidence="6">2.3.2.27</ecNumber>
    </recommendedName>
</protein>
<comment type="caution">
    <text evidence="17">The sequence shown here is derived from an EMBL/GenBank/DDBJ whole genome shotgun (WGS) entry which is preliminary data.</text>
</comment>
<dbReference type="EC" id="2.3.2.27" evidence="6"/>
<keyword evidence="14" id="KW-0863">Zinc-finger</keyword>
<comment type="subcellular location">
    <subcellularLocation>
        <location evidence="3">Endosome</location>
    </subcellularLocation>
    <subcellularLocation>
        <location evidence="4">Lysosome</location>
    </subcellularLocation>
    <subcellularLocation>
        <location evidence="2">Membrane</location>
        <topology evidence="2">Peripheral membrane protein</topology>
    </subcellularLocation>
</comment>
<feature type="region of interest" description="Disordered" evidence="15">
    <location>
        <begin position="348"/>
        <end position="403"/>
    </location>
</feature>
<feature type="compositionally biased region" description="Low complexity" evidence="15">
    <location>
        <begin position="137"/>
        <end position="156"/>
    </location>
</feature>
<keyword evidence="11" id="KW-0472">Membrane</keyword>
<feature type="region of interest" description="Disordered" evidence="15">
    <location>
        <begin position="118"/>
        <end position="323"/>
    </location>
</feature>
<feature type="compositionally biased region" description="Pro residues" evidence="15">
    <location>
        <begin position="384"/>
        <end position="393"/>
    </location>
</feature>
<feature type="compositionally biased region" description="Pro residues" evidence="15">
    <location>
        <begin position="237"/>
        <end position="247"/>
    </location>
</feature>
<keyword evidence="10" id="KW-0833">Ubl conjugation pathway</keyword>
<dbReference type="PANTHER" id="PTHR46661:SF4">
    <property type="entry name" value="RING-TYPE DOMAIN-CONTAINING PROTEIN"/>
    <property type="match status" value="1"/>
</dbReference>
<dbReference type="InterPro" id="IPR001841">
    <property type="entry name" value="Znf_RING"/>
</dbReference>
<keyword evidence="14" id="KW-0479">Metal-binding</keyword>
<evidence type="ECO:0000313" key="17">
    <source>
        <dbReference type="EMBL" id="KAJ9666311.1"/>
    </source>
</evidence>
<dbReference type="CDD" id="cd16489">
    <property type="entry name" value="mRING-CH-C4HC2H_ZNRF"/>
    <property type="match status" value="1"/>
</dbReference>
<evidence type="ECO:0000256" key="2">
    <source>
        <dbReference type="ARBA" id="ARBA00004170"/>
    </source>
</evidence>
<feature type="region of interest" description="Disordered" evidence="15">
    <location>
        <begin position="438"/>
        <end position="474"/>
    </location>
</feature>
<dbReference type="SMART" id="SM00184">
    <property type="entry name" value="RING"/>
    <property type="match status" value="1"/>
</dbReference>
<proteinExistence type="predicted"/>
<gene>
    <name evidence="17" type="ORF">H2201_003499</name>
</gene>
<feature type="compositionally biased region" description="Basic and acidic residues" evidence="15">
    <location>
        <begin position="191"/>
        <end position="201"/>
    </location>
</feature>
<reference evidence="17" key="1">
    <citation type="submission" date="2022-10" db="EMBL/GenBank/DDBJ databases">
        <title>Culturing micro-colonial fungi from biological soil crusts in the Mojave desert and describing Neophaeococcomyces mojavensis, and introducing the new genera and species Taxawa tesnikishii.</title>
        <authorList>
            <person name="Kurbessoian T."/>
            <person name="Stajich J.E."/>
        </authorList>
    </citation>
    <scope>NUCLEOTIDE SEQUENCE</scope>
    <source>
        <strain evidence="17">TK_1</strain>
    </source>
</reference>
<feature type="compositionally biased region" description="Basic residues" evidence="15">
    <location>
        <begin position="356"/>
        <end position="367"/>
    </location>
</feature>
<dbReference type="Pfam" id="PF13639">
    <property type="entry name" value="zf-RING_2"/>
    <property type="match status" value="1"/>
</dbReference>
<keyword evidence="18" id="KW-1185">Reference proteome</keyword>
<feature type="domain" description="RING-type" evidence="16">
    <location>
        <begin position="498"/>
        <end position="541"/>
    </location>
</feature>
<evidence type="ECO:0000256" key="12">
    <source>
        <dbReference type="ARBA" id="ARBA00023228"/>
    </source>
</evidence>
<evidence type="ECO:0000256" key="13">
    <source>
        <dbReference type="ARBA" id="ARBA00023288"/>
    </source>
</evidence>
<evidence type="ECO:0000256" key="10">
    <source>
        <dbReference type="ARBA" id="ARBA00022786"/>
    </source>
</evidence>
<evidence type="ECO:0000256" key="5">
    <source>
        <dbReference type="ARBA" id="ARBA00004906"/>
    </source>
</evidence>
<evidence type="ECO:0000256" key="7">
    <source>
        <dbReference type="ARBA" id="ARBA00022679"/>
    </source>
</evidence>
<comment type="pathway">
    <text evidence="5">Protein modification; protein ubiquitination.</text>
</comment>
<keyword evidence="9" id="KW-0967">Endosome</keyword>